<dbReference type="SUPFAM" id="SSF53474">
    <property type="entry name" value="alpha/beta-Hydrolases"/>
    <property type="match status" value="1"/>
</dbReference>
<dbReference type="RefSeq" id="WP_338204221.1">
    <property type="nucleotide sequence ID" value="NZ_JAEKNR010000202.1"/>
</dbReference>
<dbReference type="Proteomes" id="UP000612893">
    <property type="component" value="Unassembled WGS sequence"/>
</dbReference>
<comment type="caution">
    <text evidence="2">The sequence shown here is derived from an EMBL/GenBank/DDBJ whole genome shotgun (WGS) entry which is preliminary data.</text>
</comment>
<sequence length="279" mass="31089">MAAEARVRQASLTSRDGLRLHARVWMVDKPRVWLVIAHGLGEHSGRYDRLARAMAGYDIGCCAVDLRGMGESQGRRGHVDRWQQWVDDYATFYQSVLDESDGVEVVPLGHSFGGVLVTTAVLHGAVKAERFVLSNPAFRATAEVPAWKLRMARLASRLTPSLTLSNQVDPALVSRDPAVVEDYRRDPLVHDRLSVRLGTEWLSAGQEALDRAAEISLPFLLMVSADDRIIDPQGSAEFSARATVDHSMKLYQGRYHEPFNDLDADQVFADLAAWLDRRP</sequence>
<accession>A0A934N4L8</accession>
<dbReference type="InterPro" id="IPR022742">
    <property type="entry name" value="Hydrolase_4"/>
</dbReference>
<dbReference type="InterPro" id="IPR029058">
    <property type="entry name" value="AB_hydrolase_fold"/>
</dbReference>
<dbReference type="EMBL" id="JAEKNR010000202">
    <property type="protein sequence ID" value="MBJ7600410.1"/>
    <property type="molecule type" value="Genomic_DNA"/>
</dbReference>
<evidence type="ECO:0000313" key="3">
    <source>
        <dbReference type="Proteomes" id="UP000612893"/>
    </source>
</evidence>
<reference evidence="2" key="1">
    <citation type="submission" date="2020-10" db="EMBL/GenBank/DDBJ databases">
        <title>Ca. Dormibacterota MAGs.</title>
        <authorList>
            <person name="Montgomery K."/>
        </authorList>
    </citation>
    <scope>NUCLEOTIDE SEQUENCE [LARGE SCALE GENOMIC DNA]</scope>
    <source>
        <strain evidence="2">SC8812_S17_10</strain>
    </source>
</reference>
<dbReference type="InterPro" id="IPR051044">
    <property type="entry name" value="MAG_DAG_Lipase"/>
</dbReference>
<keyword evidence="3" id="KW-1185">Reference proteome</keyword>
<organism evidence="2 3">
    <name type="scientific">Candidatus Nephthysia bennettiae</name>
    <dbReference type="NCBI Taxonomy" id="3127016"/>
    <lineage>
        <taxon>Bacteria</taxon>
        <taxon>Bacillati</taxon>
        <taxon>Candidatus Dormiibacterota</taxon>
        <taxon>Candidatus Dormibacteria</taxon>
        <taxon>Candidatus Dormibacterales</taxon>
        <taxon>Candidatus Dormibacteraceae</taxon>
        <taxon>Candidatus Nephthysia</taxon>
    </lineage>
</organism>
<feature type="domain" description="Serine aminopeptidase S33" evidence="1">
    <location>
        <begin position="29"/>
        <end position="263"/>
    </location>
</feature>
<dbReference type="Pfam" id="PF12146">
    <property type="entry name" value="Hydrolase_4"/>
    <property type="match status" value="1"/>
</dbReference>
<name>A0A934N4L8_9BACT</name>
<dbReference type="Gene3D" id="3.40.50.1820">
    <property type="entry name" value="alpha/beta hydrolase"/>
    <property type="match status" value="1"/>
</dbReference>
<evidence type="ECO:0000313" key="2">
    <source>
        <dbReference type="EMBL" id="MBJ7600410.1"/>
    </source>
</evidence>
<evidence type="ECO:0000259" key="1">
    <source>
        <dbReference type="Pfam" id="PF12146"/>
    </source>
</evidence>
<dbReference type="PANTHER" id="PTHR11614">
    <property type="entry name" value="PHOSPHOLIPASE-RELATED"/>
    <property type="match status" value="1"/>
</dbReference>
<dbReference type="AlphaFoldDB" id="A0A934N4L8"/>
<gene>
    <name evidence="2" type="ORF">JF922_20350</name>
</gene>
<proteinExistence type="predicted"/>
<protein>
    <submittedName>
        <fullName evidence="2">Lysophospholipase</fullName>
    </submittedName>
</protein>